<keyword evidence="6 13" id="KW-0288">FMN</keyword>
<keyword evidence="4 13" id="KW-0004">4Fe-4S</keyword>
<dbReference type="SUPFAM" id="SSF142019">
    <property type="entry name" value="Nqo1 FMN-binding domain-like"/>
    <property type="match status" value="1"/>
</dbReference>
<keyword evidence="15" id="KW-0560">Oxidoreductase</keyword>
<keyword evidence="16" id="KW-1185">Reference proteome</keyword>
<evidence type="ECO:0000256" key="5">
    <source>
        <dbReference type="ARBA" id="ARBA00022630"/>
    </source>
</evidence>
<dbReference type="Gene3D" id="3.10.20.600">
    <property type="match status" value="1"/>
</dbReference>
<evidence type="ECO:0000256" key="7">
    <source>
        <dbReference type="ARBA" id="ARBA00022723"/>
    </source>
</evidence>
<evidence type="ECO:0000259" key="14">
    <source>
        <dbReference type="SMART" id="SM00928"/>
    </source>
</evidence>
<feature type="domain" description="NADH-ubiquinone oxidoreductase 51kDa subunit iron-sulphur binding" evidence="14">
    <location>
        <begin position="340"/>
        <end position="385"/>
    </location>
</feature>
<accession>A0ABY6J5I9</accession>
<evidence type="ECO:0000313" key="16">
    <source>
        <dbReference type="Proteomes" id="UP001162741"/>
    </source>
</evidence>
<dbReference type="RefSeq" id="WP_264281517.1">
    <property type="nucleotide sequence ID" value="NZ_CP107006.1"/>
</dbReference>
<dbReference type="NCBIfam" id="TIGR01959">
    <property type="entry name" value="nuoF_fam"/>
    <property type="match status" value="1"/>
</dbReference>
<dbReference type="NCBIfam" id="NF010120">
    <property type="entry name" value="PRK13596.1"/>
    <property type="match status" value="1"/>
</dbReference>
<dbReference type="Gene3D" id="3.40.50.11540">
    <property type="entry name" value="NADH-ubiquinone oxidoreductase 51kDa subunit"/>
    <property type="match status" value="1"/>
</dbReference>
<dbReference type="SMART" id="SM00928">
    <property type="entry name" value="NADH_4Fe-4S"/>
    <property type="match status" value="1"/>
</dbReference>
<evidence type="ECO:0000256" key="2">
    <source>
        <dbReference type="ARBA" id="ARBA00001966"/>
    </source>
</evidence>
<organism evidence="15 16">
    <name type="scientific">Chitinophaga horti</name>
    <dbReference type="NCBI Taxonomy" id="2920382"/>
    <lineage>
        <taxon>Bacteria</taxon>
        <taxon>Pseudomonadati</taxon>
        <taxon>Bacteroidota</taxon>
        <taxon>Chitinophagia</taxon>
        <taxon>Chitinophagales</taxon>
        <taxon>Chitinophagaceae</taxon>
        <taxon>Chitinophaga</taxon>
    </lineage>
</organism>
<name>A0ABY6J5I9_9BACT</name>
<dbReference type="InterPro" id="IPR011537">
    <property type="entry name" value="NADH-UbQ_OxRdtase_suF"/>
</dbReference>
<evidence type="ECO:0000256" key="4">
    <source>
        <dbReference type="ARBA" id="ARBA00022485"/>
    </source>
</evidence>
<comment type="function">
    <text evidence="13">NDH-1 shuttles electrons from NADH, via FMN and iron-sulfur (Fe-S) centers, to quinones in the respiratory chain.</text>
</comment>
<evidence type="ECO:0000256" key="3">
    <source>
        <dbReference type="ARBA" id="ARBA00007523"/>
    </source>
</evidence>
<dbReference type="Gene3D" id="6.10.250.1450">
    <property type="match status" value="1"/>
</dbReference>
<comment type="cofactor">
    <cofactor evidence="2 13">
        <name>[4Fe-4S] cluster</name>
        <dbReference type="ChEBI" id="CHEBI:49883"/>
    </cofactor>
</comment>
<proteinExistence type="inferred from homology"/>
<evidence type="ECO:0000256" key="10">
    <source>
        <dbReference type="ARBA" id="ARBA00023014"/>
    </source>
</evidence>
<comment type="catalytic activity">
    <reaction evidence="12 13">
        <text>a quinone + NADH + 5 H(+)(in) = a quinol + NAD(+) + 4 H(+)(out)</text>
        <dbReference type="Rhea" id="RHEA:57888"/>
        <dbReference type="ChEBI" id="CHEBI:15378"/>
        <dbReference type="ChEBI" id="CHEBI:24646"/>
        <dbReference type="ChEBI" id="CHEBI:57540"/>
        <dbReference type="ChEBI" id="CHEBI:57945"/>
        <dbReference type="ChEBI" id="CHEBI:132124"/>
    </reaction>
</comment>
<comment type="cofactor">
    <cofactor evidence="1 13">
        <name>FMN</name>
        <dbReference type="ChEBI" id="CHEBI:58210"/>
    </cofactor>
</comment>
<dbReference type="Gene3D" id="1.20.1440.230">
    <property type="entry name" value="NADH-ubiquinone oxidoreductase 51kDa subunit, iron-sulphur binding domain"/>
    <property type="match status" value="1"/>
</dbReference>
<dbReference type="Pfam" id="PF01512">
    <property type="entry name" value="Complex1_51K"/>
    <property type="match status" value="1"/>
</dbReference>
<sequence>MGRKLLLDKAHIEGIRYYDVYRKNGGYAAAEKALKSMTTDQVLDEVKKSGLRGRGGAGFPTGLKWSFIAKPEGVPRYLVCNADESEPGTFKDRYLMEFLPHLLIEGLLISSYTLGANSTYIYIRGEYAWIPDILEEAIAEAKKNGWLGKNIQGTGFDLEIYVQRGGGAYICGEETALIESLEGKRGNPRLKPPFPAVKGLWQSPTVVNNVETLAAVVPIINIGGEEYAKIGVGKSTGTKLISACGNINKPGVYEIDMTISVEEFIYSEEYCGGIPNGKRLKACIPGGSSVPILPANLLLTTAKGEKRMMNYESLNDGGFATGTMMGSGGFIVLDEDQCVVRHTLSLARFYHHESCGQCSPCREGTGWMKRVLLNIENGKGKMSDIDLLWDIQRKIEGNTICPLGDAAAWPVAAAIRHFRDEFEWHITHPEEALKRNFGLAHYADPLPVPQPVA</sequence>
<gene>
    <name evidence="15" type="primary">nuoF</name>
    <name evidence="15" type="ORF">MKQ68_25600</name>
</gene>
<dbReference type="EC" id="7.1.1.-" evidence="13"/>
<evidence type="ECO:0000256" key="9">
    <source>
        <dbReference type="ARBA" id="ARBA00023004"/>
    </source>
</evidence>
<keyword evidence="11 13" id="KW-0520">NAD</keyword>
<dbReference type="Pfam" id="PF10589">
    <property type="entry name" value="NADH_4Fe-4S"/>
    <property type="match status" value="1"/>
</dbReference>
<evidence type="ECO:0000256" key="6">
    <source>
        <dbReference type="ARBA" id="ARBA00022643"/>
    </source>
</evidence>
<dbReference type="InterPro" id="IPR019575">
    <property type="entry name" value="Nuop51_4Fe4S-bd"/>
</dbReference>
<evidence type="ECO:0000256" key="11">
    <source>
        <dbReference type="ARBA" id="ARBA00023027"/>
    </source>
</evidence>
<dbReference type="InterPro" id="IPR037207">
    <property type="entry name" value="Nuop51_4Fe4S-bd_sf"/>
</dbReference>
<keyword evidence="7 13" id="KW-0479">Metal-binding</keyword>
<dbReference type="InterPro" id="IPR037225">
    <property type="entry name" value="Nuo51_FMN-bd_sf"/>
</dbReference>
<keyword evidence="8" id="KW-1278">Translocase</keyword>
<dbReference type="PANTHER" id="PTHR43578:SF3">
    <property type="entry name" value="NADH-QUINONE OXIDOREDUCTASE SUBUNIT F"/>
    <property type="match status" value="1"/>
</dbReference>
<dbReference type="SUPFAM" id="SSF142984">
    <property type="entry name" value="Nqo1 middle domain-like"/>
    <property type="match status" value="1"/>
</dbReference>
<dbReference type="SUPFAM" id="SSF140490">
    <property type="entry name" value="Nqo1C-terminal domain-like"/>
    <property type="match status" value="1"/>
</dbReference>
<dbReference type="InterPro" id="IPR011538">
    <property type="entry name" value="Nuo51_FMN-bd"/>
</dbReference>
<comment type="similarity">
    <text evidence="3 13">Belongs to the complex I 51 kDa subunit family.</text>
</comment>
<evidence type="ECO:0000256" key="1">
    <source>
        <dbReference type="ARBA" id="ARBA00001917"/>
    </source>
</evidence>
<evidence type="ECO:0000256" key="8">
    <source>
        <dbReference type="ARBA" id="ARBA00022967"/>
    </source>
</evidence>
<dbReference type="PROSITE" id="PS00645">
    <property type="entry name" value="COMPLEX1_51K_2"/>
    <property type="match status" value="1"/>
</dbReference>
<evidence type="ECO:0000256" key="12">
    <source>
        <dbReference type="ARBA" id="ARBA00047712"/>
    </source>
</evidence>
<keyword evidence="10 13" id="KW-0411">Iron-sulfur</keyword>
<keyword evidence="13" id="KW-0874">Quinone</keyword>
<keyword evidence="9 13" id="KW-0408">Iron</keyword>
<dbReference type="GO" id="GO:0050136">
    <property type="term" value="F:NADH dehydrogenase (quinone) (non-electrogenic) activity"/>
    <property type="evidence" value="ECO:0007669"/>
    <property type="project" value="UniProtKB-EC"/>
</dbReference>
<reference evidence="15" key="1">
    <citation type="submission" date="2022-10" db="EMBL/GenBank/DDBJ databases">
        <title>Chitinophaga sp. nov., isolated from soil.</title>
        <authorList>
            <person name="Jeon C.O."/>
        </authorList>
    </citation>
    <scope>NUCLEOTIDE SEQUENCE</scope>
    <source>
        <strain evidence="15">R8</strain>
    </source>
</reference>
<dbReference type="InterPro" id="IPR001949">
    <property type="entry name" value="NADH-UbQ_OxRdtase_51kDa_CS"/>
</dbReference>
<evidence type="ECO:0000256" key="13">
    <source>
        <dbReference type="RuleBase" id="RU364066"/>
    </source>
</evidence>
<protein>
    <recommendedName>
        <fullName evidence="13">NADH-quinone oxidoreductase subunit F</fullName>
        <ecNumber evidence="13">7.1.1.-</ecNumber>
    </recommendedName>
</protein>
<dbReference type="Proteomes" id="UP001162741">
    <property type="component" value="Chromosome"/>
</dbReference>
<keyword evidence="5 13" id="KW-0285">Flavoprotein</keyword>
<dbReference type="EMBL" id="CP107006">
    <property type="protein sequence ID" value="UYQ93444.1"/>
    <property type="molecule type" value="Genomic_DNA"/>
</dbReference>
<dbReference type="PANTHER" id="PTHR43578">
    <property type="entry name" value="NADH-QUINONE OXIDOREDUCTASE SUBUNIT F"/>
    <property type="match status" value="1"/>
</dbReference>
<evidence type="ECO:0000313" key="15">
    <source>
        <dbReference type="EMBL" id="UYQ93444.1"/>
    </source>
</evidence>